<dbReference type="GO" id="GO:0016887">
    <property type="term" value="F:ATP hydrolysis activity"/>
    <property type="evidence" value="ECO:0007669"/>
    <property type="project" value="InterPro"/>
</dbReference>
<proteinExistence type="inferred from homology"/>
<dbReference type="OrthoDB" id="9804819at2"/>
<evidence type="ECO:0000256" key="1">
    <source>
        <dbReference type="ARBA" id="ARBA00005417"/>
    </source>
</evidence>
<comment type="similarity">
    <text evidence="1">Belongs to the ABC transporter superfamily.</text>
</comment>
<dbReference type="InterPro" id="IPR003593">
    <property type="entry name" value="AAA+_ATPase"/>
</dbReference>
<dbReference type="PROSITE" id="PS50893">
    <property type="entry name" value="ABC_TRANSPORTER_2"/>
    <property type="match status" value="1"/>
</dbReference>
<keyword evidence="4" id="KW-0067">ATP-binding</keyword>
<dbReference type="Proteomes" id="UP000217103">
    <property type="component" value="Unassembled WGS sequence"/>
</dbReference>
<keyword evidence="2" id="KW-0813">Transport</keyword>
<evidence type="ECO:0000313" key="6">
    <source>
        <dbReference type="EMBL" id="SDR22245.1"/>
    </source>
</evidence>
<keyword evidence="3" id="KW-0547">Nucleotide-binding</keyword>
<evidence type="ECO:0000259" key="5">
    <source>
        <dbReference type="PROSITE" id="PS50893"/>
    </source>
</evidence>
<feature type="domain" description="ABC transporter" evidence="5">
    <location>
        <begin position="45"/>
        <end position="268"/>
    </location>
</feature>
<keyword evidence="7" id="KW-1185">Reference proteome</keyword>
<dbReference type="SUPFAM" id="SSF52540">
    <property type="entry name" value="P-loop containing nucleoside triphosphate hydrolases"/>
    <property type="match status" value="1"/>
</dbReference>
<evidence type="ECO:0000256" key="2">
    <source>
        <dbReference type="ARBA" id="ARBA00022448"/>
    </source>
</evidence>
<dbReference type="AlphaFoldDB" id="A0A1H1H9R0"/>
<organism evidence="6 7">
    <name type="scientific">Thermostaphylospora chromogena</name>
    <dbReference type="NCBI Taxonomy" id="35622"/>
    <lineage>
        <taxon>Bacteria</taxon>
        <taxon>Bacillati</taxon>
        <taxon>Actinomycetota</taxon>
        <taxon>Actinomycetes</taxon>
        <taxon>Streptosporangiales</taxon>
        <taxon>Thermomonosporaceae</taxon>
        <taxon>Thermostaphylospora</taxon>
    </lineage>
</organism>
<evidence type="ECO:0000256" key="3">
    <source>
        <dbReference type="ARBA" id="ARBA00022741"/>
    </source>
</evidence>
<dbReference type="SMART" id="SM00382">
    <property type="entry name" value="AAA"/>
    <property type="match status" value="1"/>
</dbReference>
<dbReference type="Pfam" id="PF00005">
    <property type="entry name" value="ABC_tran"/>
    <property type="match status" value="1"/>
</dbReference>
<dbReference type="InterPro" id="IPR027417">
    <property type="entry name" value="P-loop_NTPase"/>
</dbReference>
<dbReference type="Gene3D" id="3.40.50.300">
    <property type="entry name" value="P-loop containing nucleotide triphosphate hydrolases"/>
    <property type="match status" value="1"/>
</dbReference>
<dbReference type="PANTHER" id="PTHR43335">
    <property type="entry name" value="ABC TRANSPORTER, ATP-BINDING PROTEIN"/>
    <property type="match status" value="1"/>
</dbReference>
<dbReference type="InterPro" id="IPR003439">
    <property type="entry name" value="ABC_transporter-like_ATP-bd"/>
</dbReference>
<accession>A0A1H1H9R0</accession>
<evidence type="ECO:0000313" key="7">
    <source>
        <dbReference type="Proteomes" id="UP000217103"/>
    </source>
</evidence>
<evidence type="ECO:0000256" key="4">
    <source>
        <dbReference type="ARBA" id="ARBA00022840"/>
    </source>
</evidence>
<name>A0A1H1H9R0_9ACTN</name>
<dbReference type="GO" id="GO:0005524">
    <property type="term" value="F:ATP binding"/>
    <property type="evidence" value="ECO:0007669"/>
    <property type="project" value="UniProtKB-KW"/>
</dbReference>
<gene>
    <name evidence="6" type="ORF">SAMN04489764_4202</name>
</gene>
<dbReference type="EMBL" id="FNKK01000002">
    <property type="protein sequence ID" value="SDR22245.1"/>
    <property type="molecule type" value="Genomic_DNA"/>
</dbReference>
<sequence>MDSGKVLPEIDQHAPRRLIYHTLQRFSPGRGVLTTLFEPPDDVVLSCHGLRHRSDGRTMIDGISFCVRAGHAYGLVGFPGSGKTTLIRMACGLLVPQHGSVVLDGRPIGELDARSLRRAVSYVPQNVAIYPSLTVGETVRSWARMSGVPSGIRRSRTTEVLDLVGLADHADTPVEHCSSGMLRELSLAVALLHRPRLLVLDEPAWGIDAAGGARLLGSLRRLRDRGTALLYATRNAAEAESLCDVVGVLDQGRLVAVGRPVERAMSVA</sequence>
<protein>
    <submittedName>
        <fullName evidence="6">ABC-type multidrug transport system, ATPase component</fullName>
    </submittedName>
</protein>
<dbReference type="RefSeq" id="WP_093261245.1">
    <property type="nucleotide sequence ID" value="NZ_FNKK01000002.1"/>
</dbReference>
<dbReference type="STRING" id="35622.SAMN04489764_4202"/>
<reference evidence="6 7" key="1">
    <citation type="submission" date="2016-10" db="EMBL/GenBank/DDBJ databases">
        <authorList>
            <person name="de Groot N.N."/>
        </authorList>
    </citation>
    <scope>NUCLEOTIDE SEQUENCE [LARGE SCALE GENOMIC DNA]</scope>
    <source>
        <strain evidence="6 7">DSM 43794</strain>
    </source>
</reference>
<dbReference type="PANTHER" id="PTHR43335:SF11">
    <property type="entry name" value="ABC TRANSPORTER RELATED"/>
    <property type="match status" value="1"/>
</dbReference>